<accession>A0AAD9P077</accession>
<sequence>CVQLGRYCHTKASDGSHPHIERPPVQLRCTATCMPSFVYDTVQKVHVRSSGYHCCDRSAAWCQMSEQLCGTLAARLSLLYGTREIAEQVRLSQYYFHPTQPGGIYGLHPRNGYSHVLVPGRWEVLLKKVEFENVTQQECILW</sequence>
<organism evidence="1 2">
    <name type="scientific">Ridgeia piscesae</name>
    <name type="common">Tubeworm</name>
    <dbReference type="NCBI Taxonomy" id="27915"/>
    <lineage>
        <taxon>Eukaryota</taxon>
        <taxon>Metazoa</taxon>
        <taxon>Spiralia</taxon>
        <taxon>Lophotrochozoa</taxon>
        <taxon>Annelida</taxon>
        <taxon>Polychaeta</taxon>
        <taxon>Sedentaria</taxon>
        <taxon>Canalipalpata</taxon>
        <taxon>Sabellida</taxon>
        <taxon>Siboglinidae</taxon>
        <taxon>Ridgeia</taxon>
    </lineage>
</organism>
<comment type="caution">
    <text evidence="1">The sequence shown here is derived from an EMBL/GenBank/DDBJ whole genome shotgun (WGS) entry which is preliminary data.</text>
</comment>
<name>A0AAD9P077_RIDPI</name>
<evidence type="ECO:0000313" key="1">
    <source>
        <dbReference type="EMBL" id="KAK2185753.1"/>
    </source>
</evidence>
<keyword evidence="2" id="KW-1185">Reference proteome</keyword>
<feature type="non-terminal residue" evidence="1">
    <location>
        <position position="1"/>
    </location>
</feature>
<evidence type="ECO:0000313" key="2">
    <source>
        <dbReference type="Proteomes" id="UP001209878"/>
    </source>
</evidence>
<gene>
    <name evidence="1" type="ORF">NP493_223g02014</name>
</gene>
<dbReference type="Proteomes" id="UP001209878">
    <property type="component" value="Unassembled WGS sequence"/>
</dbReference>
<protein>
    <submittedName>
        <fullName evidence="1">Uncharacterized protein</fullName>
    </submittedName>
</protein>
<proteinExistence type="predicted"/>
<reference evidence="1" key="1">
    <citation type="journal article" date="2023" name="Mol. Biol. Evol.">
        <title>Third-Generation Sequencing Reveals the Adaptive Role of the Epigenome in Three Deep-Sea Polychaetes.</title>
        <authorList>
            <person name="Perez M."/>
            <person name="Aroh O."/>
            <person name="Sun Y."/>
            <person name="Lan Y."/>
            <person name="Juniper S.K."/>
            <person name="Young C.R."/>
            <person name="Angers B."/>
            <person name="Qian P.Y."/>
        </authorList>
    </citation>
    <scope>NUCLEOTIDE SEQUENCE</scope>
    <source>
        <strain evidence="1">R07B-5</strain>
    </source>
</reference>
<dbReference type="EMBL" id="JAODUO010000224">
    <property type="protein sequence ID" value="KAK2185753.1"/>
    <property type="molecule type" value="Genomic_DNA"/>
</dbReference>
<dbReference type="AlphaFoldDB" id="A0AAD9P077"/>